<keyword evidence="1" id="KW-0732">Signal</keyword>
<dbReference type="InterPro" id="IPR013784">
    <property type="entry name" value="Carb-bd-like_fold"/>
</dbReference>
<proteinExistence type="predicted"/>
<feature type="chain" id="PRO_5046976800" description="Carboxypeptidase regulatory-like domain-containing protein" evidence="1">
    <location>
        <begin position="26"/>
        <end position="260"/>
    </location>
</feature>
<evidence type="ECO:0008006" key="4">
    <source>
        <dbReference type="Google" id="ProtNLM"/>
    </source>
</evidence>
<gene>
    <name evidence="2" type="ORF">KI810_10645</name>
</gene>
<keyword evidence="3" id="KW-1185">Reference proteome</keyword>
<protein>
    <recommendedName>
        <fullName evidence="4">Carboxypeptidase regulatory-like domain-containing protein</fullName>
    </recommendedName>
</protein>
<evidence type="ECO:0000313" key="2">
    <source>
        <dbReference type="EMBL" id="MBT0653514.1"/>
    </source>
</evidence>
<dbReference type="SUPFAM" id="SSF49452">
    <property type="entry name" value="Starch-binding domain-like"/>
    <property type="match status" value="1"/>
</dbReference>
<organism evidence="2 3">
    <name type="scientific">Geomobilimonas luticola</name>
    <dbReference type="NCBI Taxonomy" id="1114878"/>
    <lineage>
        <taxon>Bacteria</taxon>
        <taxon>Pseudomonadati</taxon>
        <taxon>Thermodesulfobacteriota</taxon>
        <taxon>Desulfuromonadia</taxon>
        <taxon>Geobacterales</taxon>
        <taxon>Geobacteraceae</taxon>
        <taxon>Geomobilimonas</taxon>
    </lineage>
</organism>
<dbReference type="EMBL" id="JAHCVK010000004">
    <property type="protein sequence ID" value="MBT0653514.1"/>
    <property type="molecule type" value="Genomic_DNA"/>
</dbReference>
<accession>A0ABS5SDR3</accession>
<evidence type="ECO:0000256" key="1">
    <source>
        <dbReference type="SAM" id="SignalP"/>
    </source>
</evidence>
<dbReference type="Proteomes" id="UP000756860">
    <property type="component" value="Unassembled WGS sequence"/>
</dbReference>
<name>A0ABS5SDR3_9BACT</name>
<sequence length="260" mass="28016">MKTKPWAALSLCVLLTMFAAGLAEAANGTLKYAFKYKDPATGVETNLPYGYAYLRDATKSPPMEKFLSKADYILRPSGLRDGSATVDVPAGKYYLRILQRKVVGGTARPYGPPEAGDLTWFQTAPITITAGRTLDLGTTYATPYGSTITITGTIRNSTGTPLAGRYVRAHTVPCTEGGFDYGPNQCGPVKFLALQPTDANGRYTIVLRDPGTYYLSTFSSWDTRPGCSGYCAAPIIGTGYPQPVTVQMGEHRAVDMVSYN</sequence>
<evidence type="ECO:0000313" key="3">
    <source>
        <dbReference type="Proteomes" id="UP000756860"/>
    </source>
</evidence>
<feature type="signal peptide" evidence="1">
    <location>
        <begin position="1"/>
        <end position="25"/>
    </location>
</feature>
<comment type="caution">
    <text evidence="2">The sequence shown here is derived from an EMBL/GenBank/DDBJ whole genome shotgun (WGS) entry which is preliminary data.</text>
</comment>
<reference evidence="2 3" key="1">
    <citation type="submission" date="2021-05" db="EMBL/GenBank/DDBJ databases">
        <title>The draft genome of Geobacter luticola JCM 17780.</title>
        <authorList>
            <person name="Xu Z."/>
            <person name="Masuda Y."/>
            <person name="Itoh H."/>
            <person name="Senoo K."/>
        </authorList>
    </citation>
    <scope>NUCLEOTIDE SEQUENCE [LARGE SCALE GENOMIC DNA]</scope>
    <source>
        <strain evidence="2 3">JCM 17780</strain>
    </source>
</reference>